<dbReference type="GO" id="GO:0006353">
    <property type="term" value="P:DNA-templated transcription termination"/>
    <property type="evidence" value="ECO:0007669"/>
    <property type="project" value="UniProtKB-KW"/>
</dbReference>
<dbReference type="Proteomes" id="UP001281410">
    <property type="component" value="Unassembled WGS sequence"/>
</dbReference>
<name>A0AAE0AR57_9ROSI</name>
<dbReference type="EMBL" id="JANJYJ010000003">
    <property type="protein sequence ID" value="KAK3222335.1"/>
    <property type="molecule type" value="Genomic_DNA"/>
</dbReference>
<keyword evidence="2" id="KW-0806">Transcription termination</keyword>
<keyword evidence="2" id="KW-0804">Transcription</keyword>
<dbReference type="Pfam" id="PF02536">
    <property type="entry name" value="mTERF"/>
    <property type="match status" value="1"/>
</dbReference>
<keyword evidence="3" id="KW-0809">Transit peptide</keyword>
<dbReference type="InterPro" id="IPR003690">
    <property type="entry name" value="MTERF"/>
</dbReference>
<dbReference type="GO" id="GO:0003676">
    <property type="term" value="F:nucleic acid binding"/>
    <property type="evidence" value="ECO:0007669"/>
    <property type="project" value="InterPro"/>
</dbReference>
<protein>
    <submittedName>
        <fullName evidence="4">Uncharacterized protein</fullName>
    </submittedName>
</protein>
<evidence type="ECO:0000313" key="5">
    <source>
        <dbReference type="Proteomes" id="UP001281410"/>
    </source>
</evidence>
<evidence type="ECO:0000313" key="4">
    <source>
        <dbReference type="EMBL" id="KAK3222335.1"/>
    </source>
</evidence>
<evidence type="ECO:0000256" key="1">
    <source>
        <dbReference type="ARBA" id="ARBA00007692"/>
    </source>
</evidence>
<keyword evidence="2" id="KW-0805">Transcription regulation</keyword>
<dbReference type="InterPro" id="IPR038538">
    <property type="entry name" value="MTERF_sf"/>
</dbReference>
<gene>
    <name evidence="4" type="ORF">Dsin_009360</name>
</gene>
<organism evidence="4 5">
    <name type="scientific">Dipteronia sinensis</name>
    <dbReference type="NCBI Taxonomy" id="43782"/>
    <lineage>
        <taxon>Eukaryota</taxon>
        <taxon>Viridiplantae</taxon>
        <taxon>Streptophyta</taxon>
        <taxon>Embryophyta</taxon>
        <taxon>Tracheophyta</taxon>
        <taxon>Spermatophyta</taxon>
        <taxon>Magnoliopsida</taxon>
        <taxon>eudicotyledons</taxon>
        <taxon>Gunneridae</taxon>
        <taxon>Pentapetalae</taxon>
        <taxon>rosids</taxon>
        <taxon>malvids</taxon>
        <taxon>Sapindales</taxon>
        <taxon>Sapindaceae</taxon>
        <taxon>Hippocastanoideae</taxon>
        <taxon>Acereae</taxon>
        <taxon>Dipteronia</taxon>
    </lineage>
</organism>
<evidence type="ECO:0000256" key="2">
    <source>
        <dbReference type="ARBA" id="ARBA00022472"/>
    </source>
</evidence>
<proteinExistence type="inferred from homology"/>
<comment type="caution">
    <text evidence="4">The sequence shown here is derived from an EMBL/GenBank/DDBJ whole genome shotgun (WGS) entry which is preliminary data.</text>
</comment>
<keyword evidence="5" id="KW-1185">Reference proteome</keyword>
<reference evidence="4" key="1">
    <citation type="journal article" date="2023" name="Plant J.">
        <title>Genome sequences and population genomics provide insights into the demographic history, inbreeding, and mutation load of two 'living fossil' tree species of Dipteronia.</title>
        <authorList>
            <person name="Feng Y."/>
            <person name="Comes H.P."/>
            <person name="Chen J."/>
            <person name="Zhu S."/>
            <person name="Lu R."/>
            <person name="Zhang X."/>
            <person name="Li P."/>
            <person name="Qiu J."/>
            <person name="Olsen K.M."/>
            <person name="Qiu Y."/>
        </authorList>
    </citation>
    <scope>NUCLEOTIDE SEQUENCE</scope>
    <source>
        <strain evidence="4">NBL</strain>
    </source>
</reference>
<dbReference type="Gene3D" id="1.25.70.10">
    <property type="entry name" value="Transcription termination factor 3, mitochondrial"/>
    <property type="match status" value="1"/>
</dbReference>
<sequence length="128" mass="14530">MPSVTWSVVQGKKEKLVNRVKTCDYLKGLDTILDELENLELPSTVEVMEQRVSFLQKLGLTIGDINEYPLMLGCSMHKNIIHVLSYLDKIGIQKSNLGEFVKNYPLELHVSVVVELMLVVKFLRGLDV</sequence>
<dbReference type="AlphaFoldDB" id="A0AAE0AR57"/>
<accession>A0AAE0AR57</accession>
<comment type="similarity">
    <text evidence="1">Belongs to the mTERF family.</text>
</comment>
<evidence type="ECO:0000256" key="3">
    <source>
        <dbReference type="ARBA" id="ARBA00022946"/>
    </source>
</evidence>